<evidence type="ECO:0008006" key="5">
    <source>
        <dbReference type="Google" id="ProtNLM"/>
    </source>
</evidence>
<feature type="region of interest" description="Disordered" evidence="1">
    <location>
        <begin position="324"/>
        <end position="429"/>
    </location>
</feature>
<name>A0A1S1K0C3_9MYCO</name>
<feature type="signal peptide" evidence="2">
    <location>
        <begin position="1"/>
        <end position="22"/>
    </location>
</feature>
<organism evidence="3 4">
    <name type="scientific">Mycobacterium syngnathidarum</name>
    <dbReference type="NCBI Taxonomy" id="1908205"/>
    <lineage>
        <taxon>Bacteria</taxon>
        <taxon>Bacillati</taxon>
        <taxon>Actinomycetota</taxon>
        <taxon>Actinomycetes</taxon>
        <taxon>Mycobacteriales</taxon>
        <taxon>Mycobacteriaceae</taxon>
        <taxon>Mycobacterium</taxon>
    </lineage>
</organism>
<feature type="compositionally biased region" description="Polar residues" evidence="1">
    <location>
        <begin position="330"/>
        <end position="349"/>
    </location>
</feature>
<evidence type="ECO:0000256" key="2">
    <source>
        <dbReference type="SAM" id="SignalP"/>
    </source>
</evidence>
<feature type="compositionally biased region" description="Polar residues" evidence="1">
    <location>
        <begin position="359"/>
        <end position="369"/>
    </location>
</feature>
<evidence type="ECO:0000313" key="4">
    <source>
        <dbReference type="Proteomes" id="UP000179636"/>
    </source>
</evidence>
<comment type="caution">
    <text evidence="3">The sequence shown here is derived from an EMBL/GenBank/DDBJ whole genome shotgun (WGS) entry which is preliminary data.</text>
</comment>
<keyword evidence="4" id="KW-1185">Reference proteome</keyword>
<reference evidence="3 4" key="1">
    <citation type="submission" date="2016-10" db="EMBL/GenBank/DDBJ databases">
        <title>Evaluation of Human, Animal and Environmental Mycobacterium chelonae Isolates by Core Genome Phylogenomic Analysis, Targeted Gene Comparison, and Anti-microbial Susceptibility Patterns: A Tale of Mistaken Identities.</title>
        <authorList>
            <person name="Fogelson S.B."/>
            <person name="Camus A.C."/>
            <person name="Lorenz W."/>
            <person name="Vasireddy R."/>
            <person name="Vasireddy S."/>
            <person name="Smith T."/>
            <person name="Brown-Elliott B.A."/>
            <person name="Wallace R.J.Jr."/>
            <person name="Hasan N.A."/>
            <person name="Reischl U."/>
            <person name="Sanchez S."/>
        </authorList>
    </citation>
    <scope>NUCLEOTIDE SEQUENCE [LARGE SCALE GENOMIC DNA]</scope>
    <source>
        <strain evidence="3 4">24999</strain>
    </source>
</reference>
<accession>A0A1S1K0C3</accession>
<feature type="compositionally biased region" description="Basic and acidic residues" evidence="1">
    <location>
        <begin position="400"/>
        <end position="418"/>
    </location>
</feature>
<evidence type="ECO:0000256" key="1">
    <source>
        <dbReference type="SAM" id="MobiDB-lite"/>
    </source>
</evidence>
<proteinExistence type="predicted"/>
<sequence length="429" mass="43009">MQLVARSYLAAGVALVGASAIAVSPMAPTVPEVHVPVALTAAIDNPVTVFEPVAAATQTLISNIIERQTTNPAPIPRQLVDNAVGGYQAFLTTPPVYAIAQALAGVVITAQEFGPNLAALGETTSAAGTALSEALSELAAGLPAGLEAAAAKIAAGDAGGALDGLVLDGMQPIINILIFAVSPEINAIGHVLNVPQPLINAVSESTLGLVIGLAAATVGVGYDLDGEPRAILKQALVGAQDVANAVATGDPTKVVNAVQHGIADFATSVIRQTDATISMGNYIEDTFVDALKQLKPKPFTPPDVTIPTAKALAAPAPAAIEVAAPKAEQPESTPVSNADTASGVETGTATAPEADASDATANTKASTKLSMKASPKAAKGQSKANSAKTVRAQVKSTVKKLTDGLKKDKPSTPKKAESSRGSAKGADNN</sequence>
<feature type="chain" id="PRO_5010207541" description="PE-PGRS family protein" evidence="2">
    <location>
        <begin position="23"/>
        <end position="429"/>
    </location>
</feature>
<keyword evidence="2" id="KW-0732">Signal</keyword>
<protein>
    <recommendedName>
        <fullName evidence="5">PE-PGRS family protein</fullName>
    </recommendedName>
</protein>
<dbReference type="RefSeq" id="WP_070188530.1">
    <property type="nucleotide sequence ID" value="NZ_MLHV01000014.1"/>
</dbReference>
<gene>
    <name evidence="3" type="ORF">BKG61_16460</name>
</gene>
<dbReference type="EMBL" id="MLHV01000014">
    <property type="protein sequence ID" value="OHT97534.1"/>
    <property type="molecule type" value="Genomic_DNA"/>
</dbReference>
<dbReference type="OrthoDB" id="4708824at2"/>
<dbReference type="AlphaFoldDB" id="A0A1S1K0C3"/>
<evidence type="ECO:0000313" key="3">
    <source>
        <dbReference type="EMBL" id="OHT97534.1"/>
    </source>
</evidence>
<dbReference type="Proteomes" id="UP000179636">
    <property type="component" value="Unassembled WGS sequence"/>
</dbReference>